<dbReference type="EMBL" id="BAAFSV010000003">
    <property type="protein sequence ID" value="GAB1316803.1"/>
    <property type="molecule type" value="Genomic_DNA"/>
</dbReference>
<protein>
    <recommendedName>
        <fullName evidence="3">Histidine kinase/HSP90-like ATPase domain-containing protein</fullName>
    </recommendedName>
</protein>
<dbReference type="Proteomes" id="UP001628179">
    <property type="component" value="Unassembled WGS sequence"/>
</dbReference>
<dbReference type="SUPFAM" id="SSF55874">
    <property type="entry name" value="ATPase domain of HSP90 chaperone/DNA topoisomerase II/histidine kinase"/>
    <property type="match status" value="1"/>
</dbReference>
<evidence type="ECO:0000313" key="1">
    <source>
        <dbReference type="EMBL" id="GAB1316803.1"/>
    </source>
</evidence>
<sequence>MSLRYRCGILLLTQAEPEGLASQLYEAPTHFLLEIIQNAKDNEYGAVELTLVISYTGIHIQIECYELGFTPENVDAICSLGRSTKKRPGDATSCFGEKGIGFKSVFRVADVVWVSSLAYNLKFDSRSQLGMIHPFRMASQ</sequence>
<accession>A0ABQ0GGB8</accession>
<dbReference type="PANTHER" id="PTHR32387">
    <property type="entry name" value="WU:FJ29H11"/>
    <property type="match status" value="1"/>
</dbReference>
<dbReference type="Gene3D" id="3.30.565.10">
    <property type="entry name" value="Histidine kinase-like ATPase, C-terminal domain"/>
    <property type="match status" value="1"/>
</dbReference>
<keyword evidence="2" id="KW-1185">Reference proteome</keyword>
<dbReference type="GeneID" id="98177756"/>
<reference evidence="1 2" key="1">
    <citation type="submission" date="2024-09" db="EMBL/GenBank/DDBJ databases">
        <title>Itraconazole resistance in Madurella fahalii resulting from another homologue of gene encoding cytochrome P450 14-alpha sterol demethylase (CYP51).</title>
        <authorList>
            <person name="Yoshioka I."/>
            <person name="Fahal A.H."/>
            <person name="Kaneko S."/>
            <person name="Yaguchi T."/>
        </authorList>
    </citation>
    <scope>NUCLEOTIDE SEQUENCE [LARGE SCALE GENOMIC DNA]</scope>
    <source>
        <strain evidence="1 2">IFM 68171</strain>
    </source>
</reference>
<dbReference type="InterPro" id="IPR036890">
    <property type="entry name" value="HATPase_C_sf"/>
</dbReference>
<dbReference type="NCBIfam" id="NF047352">
    <property type="entry name" value="P_loop_sacsin"/>
    <property type="match status" value="1"/>
</dbReference>
<comment type="caution">
    <text evidence="1">The sequence shown here is derived from an EMBL/GenBank/DDBJ whole genome shotgun (WGS) entry which is preliminary data.</text>
</comment>
<proteinExistence type="predicted"/>
<dbReference type="PANTHER" id="PTHR32387:SF0">
    <property type="entry name" value="PROTEIN NO VEIN"/>
    <property type="match status" value="1"/>
</dbReference>
<evidence type="ECO:0000313" key="2">
    <source>
        <dbReference type="Proteomes" id="UP001628179"/>
    </source>
</evidence>
<dbReference type="InterPro" id="IPR052957">
    <property type="entry name" value="Auxin_embryo_med"/>
</dbReference>
<gene>
    <name evidence="1" type="ORF">MFIFM68171_07013</name>
</gene>
<evidence type="ECO:0008006" key="3">
    <source>
        <dbReference type="Google" id="ProtNLM"/>
    </source>
</evidence>
<name>A0ABQ0GGB8_9PEZI</name>
<dbReference type="RefSeq" id="XP_070918534.1">
    <property type="nucleotide sequence ID" value="XM_071062433.1"/>
</dbReference>
<organism evidence="1 2">
    <name type="scientific">Madurella fahalii</name>
    <dbReference type="NCBI Taxonomy" id="1157608"/>
    <lineage>
        <taxon>Eukaryota</taxon>
        <taxon>Fungi</taxon>
        <taxon>Dikarya</taxon>
        <taxon>Ascomycota</taxon>
        <taxon>Pezizomycotina</taxon>
        <taxon>Sordariomycetes</taxon>
        <taxon>Sordariomycetidae</taxon>
        <taxon>Sordariales</taxon>
        <taxon>Sordariales incertae sedis</taxon>
        <taxon>Madurella</taxon>
    </lineage>
</organism>